<keyword evidence="9" id="KW-0133">Cell shape</keyword>
<feature type="chain" id="PRO_5045347630" description="serine-type D-Ala-D-Ala carboxypeptidase" evidence="14">
    <location>
        <begin position="24"/>
        <end position="389"/>
    </location>
</feature>
<evidence type="ECO:0000256" key="14">
    <source>
        <dbReference type="SAM" id="SignalP"/>
    </source>
</evidence>
<feature type="domain" description="Peptidase S11 D-Ala-D-Ala carboxypeptidase A C-terminal" evidence="15">
    <location>
        <begin position="283"/>
        <end position="373"/>
    </location>
</feature>
<keyword evidence="6" id="KW-0645">Protease</keyword>
<dbReference type="InterPro" id="IPR001967">
    <property type="entry name" value="Peptidase_S11_N"/>
</dbReference>
<evidence type="ECO:0000313" key="16">
    <source>
        <dbReference type="EMBL" id="WFL77073.1"/>
    </source>
</evidence>
<evidence type="ECO:0000256" key="2">
    <source>
        <dbReference type="ARBA" id="ARBA00004752"/>
    </source>
</evidence>
<keyword evidence="5 16" id="KW-0121">Carboxypeptidase</keyword>
<evidence type="ECO:0000256" key="6">
    <source>
        <dbReference type="ARBA" id="ARBA00022670"/>
    </source>
</evidence>
<evidence type="ECO:0000256" key="1">
    <source>
        <dbReference type="ARBA" id="ARBA00003217"/>
    </source>
</evidence>
<evidence type="ECO:0000256" key="11">
    <source>
        <dbReference type="ARBA" id="ARBA00023316"/>
    </source>
</evidence>
<organism evidence="16 17">
    <name type="scientific">Altererythrobacter arenosus</name>
    <dbReference type="NCBI Taxonomy" id="3032592"/>
    <lineage>
        <taxon>Bacteria</taxon>
        <taxon>Pseudomonadati</taxon>
        <taxon>Pseudomonadota</taxon>
        <taxon>Alphaproteobacteria</taxon>
        <taxon>Sphingomonadales</taxon>
        <taxon>Erythrobacteraceae</taxon>
        <taxon>Altererythrobacter</taxon>
    </lineage>
</organism>
<dbReference type="Pfam" id="PF00768">
    <property type="entry name" value="Peptidase_S11"/>
    <property type="match status" value="1"/>
</dbReference>
<dbReference type="PANTHER" id="PTHR21581:SF6">
    <property type="entry name" value="TRAFFICKING PROTEIN PARTICLE COMPLEX SUBUNIT 12"/>
    <property type="match status" value="1"/>
</dbReference>
<evidence type="ECO:0000256" key="7">
    <source>
        <dbReference type="ARBA" id="ARBA00022729"/>
    </source>
</evidence>
<reference evidence="16 17" key="1">
    <citation type="submission" date="2023-03" db="EMBL/GenBank/DDBJ databases">
        <title>Altererythrobacter sp. CAU 1644 isolated from sand.</title>
        <authorList>
            <person name="Kim W."/>
        </authorList>
    </citation>
    <scope>NUCLEOTIDE SEQUENCE [LARGE SCALE GENOMIC DNA]</scope>
    <source>
        <strain evidence="16 17">CAU 1644</strain>
    </source>
</reference>
<keyword evidence="11" id="KW-0961">Cell wall biogenesis/degradation</keyword>
<dbReference type="Gene3D" id="3.40.710.10">
    <property type="entry name" value="DD-peptidase/beta-lactamase superfamily"/>
    <property type="match status" value="1"/>
</dbReference>
<dbReference type="SMART" id="SM00936">
    <property type="entry name" value="PBP5_C"/>
    <property type="match status" value="1"/>
</dbReference>
<dbReference type="Gene3D" id="2.60.410.10">
    <property type="entry name" value="D-Ala-D-Ala carboxypeptidase, C-terminal domain"/>
    <property type="match status" value="1"/>
</dbReference>
<evidence type="ECO:0000256" key="3">
    <source>
        <dbReference type="ARBA" id="ARBA00007164"/>
    </source>
</evidence>
<dbReference type="InterPro" id="IPR037167">
    <property type="entry name" value="Peptidase_S11_C_sf"/>
</dbReference>
<dbReference type="EMBL" id="CP121106">
    <property type="protein sequence ID" value="WFL77073.1"/>
    <property type="molecule type" value="Genomic_DNA"/>
</dbReference>
<dbReference type="InterPro" id="IPR012338">
    <property type="entry name" value="Beta-lactam/transpept-like"/>
</dbReference>
<dbReference type="InterPro" id="IPR018044">
    <property type="entry name" value="Peptidase_S11"/>
</dbReference>
<dbReference type="GO" id="GO:0004180">
    <property type="term" value="F:carboxypeptidase activity"/>
    <property type="evidence" value="ECO:0007669"/>
    <property type="project" value="UniProtKB-KW"/>
</dbReference>
<sequence>MHGFIRTSGSFAALALLASAAHGIDQTVVELAPPDSIEVPIVLLVDLRSGQTLLEKEATRRFMPASITKVMSAFVAFEMIEAGELNERQQFVFRPESAEKWRSVGSTMFLDAGESVPVWLLLRGITSVSANDASIVLAEGATGSVEAWTERMNAEARRLGMNDSHFNTPNGWMDEGRTFTSARDLERLARAIITRHPEKYARYFGQIGLEHKGIAQPNHDPITGKVRGADGIKTGFTNEAGFGFLGSAERNGTRLVLVVAGADRARARDKLSRELIEWGFAAFDRQLLYLADQVVAEAKVQDGSRRHVDLVPAAPIHVAVLRGSNPDISMRLKYDGPIRAPFDEGDEIAELELTVAGMPTSRIPLVARQTVDEANAFERIWNGVAGWFS</sequence>
<evidence type="ECO:0000256" key="4">
    <source>
        <dbReference type="ARBA" id="ARBA00012448"/>
    </source>
</evidence>
<evidence type="ECO:0000256" key="9">
    <source>
        <dbReference type="ARBA" id="ARBA00022960"/>
    </source>
</evidence>
<keyword evidence="10" id="KW-0573">Peptidoglycan synthesis</keyword>
<evidence type="ECO:0000259" key="15">
    <source>
        <dbReference type="SMART" id="SM00936"/>
    </source>
</evidence>
<protein>
    <recommendedName>
        <fullName evidence="4">serine-type D-Ala-D-Ala carboxypeptidase</fullName>
        <ecNumber evidence="4">3.4.16.4</ecNumber>
    </recommendedName>
</protein>
<name>A0ABY8FT32_9SPHN</name>
<evidence type="ECO:0000256" key="8">
    <source>
        <dbReference type="ARBA" id="ARBA00022801"/>
    </source>
</evidence>
<evidence type="ECO:0000256" key="12">
    <source>
        <dbReference type="ARBA" id="ARBA00034000"/>
    </source>
</evidence>
<dbReference type="PRINTS" id="PR00725">
    <property type="entry name" value="DADACBPTASE1"/>
</dbReference>
<evidence type="ECO:0000256" key="5">
    <source>
        <dbReference type="ARBA" id="ARBA00022645"/>
    </source>
</evidence>
<dbReference type="PANTHER" id="PTHR21581">
    <property type="entry name" value="D-ALANYL-D-ALANINE CARBOXYPEPTIDASE"/>
    <property type="match status" value="1"/>
</dbReference>
<dbReference type="Pfam" id="PF07943">
    <property type="entry name" value="PBP5_C"/>
    <property type="match status" value="1"/>
</dbReference>
<comment type="pathway">
    <text evidence="2">Cell wall biogenesis; peptidoglycan biosynthesis.</text>
</comment>
<comment type="catalytic activity">
    <reaction evidence="12">
        <text>Preferential cleavage: (Ac)2-L-Lys-D-Ala-|-D-Ala. Also transpeptidation of peptidyl-alanyl moieties that are N-acyl substituents of D-alanine.</text>
        <dbReference type="EC" id="3.4.16.4"/>
    </reaction>
</comment>
<dbReference type="RefSeq" id="WP_278015832.1">
    <property type="nucleotide sequence ID" value="NZ_CP121106.1"/>
</dbReference>
<evidence type="ECO:0000256" key="10">
    <source>
        <dbReference type="ARBA" id="ARBA00022984"/>
    </source>
</evidence>
<dbReference type="Proteomes" id="UP001215827">
    <property type="component" value="Chromosome"/>
</dbReference>
<evidence type="ECO:0000256" key="13">
    <source>
        <dbReference type="RuleBase" id="RU004016"/>
    </source>
</evidence>
<dbReference type="InterPro" id="IPR012907">
    <property type="entry name" value="Peptidase_S11_C"/>
</dbReference>
<keyword evidence="7 14" id="KW-0732">Signal</keyword>
<keyword evidence="8 16" id="KW-0378">Hydrolase</keyword>
<dbReference type="SUPFAM" id="SSF56601">
    <property type="entry name" value="beta-lactamase/transpeptidase-like"/>
    <property type="match status" value="1"/>
</dbReference>
<evidence type="ECO:0000313" key="17">
    <source>
        <dbReference type="Proteomes" id="UP001215827"/>
    </source>
</evidence>
<accession>A0ABY8FT32</accession>
<dbReference type="EC" id="3.4.16.4" evidence="4"/>
<proteinExistence type="inferred from homology"/>
<comment type="similarity">
    <text evidence="3 13">Belongs to the peptidase S11 family.</text>
</comment>
<dbReference type="SUPFAM" id="SSF69189">
    <property type="entry name" value="Penicillin-binding protein associated domain"/>
    <property type="match status" value="1"/>
</dbReference>
<keyword evidence="17" id="KW-1185">Reference proteome</keyword>
<feature type="signal peptide" evidence="14">
    <location>
        <begin position="1"/>
        <end position="23"/>
    </location>
</feature>
<comment type="function">
    <text evidence="1">Removes C-terminal D-alanyl residues from sugar-peptide cell wall precursors.</text>
</comment>
<dbReference type="InterPro" id="IPR015956">
    <property type="entry name" value="Peniciliin-bd_prot_C_sf"/>
</dbReference>
<gene>
    <name evidence="16" type="ORF">P7228_13920</name>
</gene>